<sequence>MMHSTCMLPVERPIITSWANQAHIFSIAQRHPAFKSWLCSKYIQLELIQGWSGRDVVLNYTHIASPEEECPWLEISSTTLSKILEAGDLISFYKQALSKGTYIYQLLNQYYIPYYPYYQKMDDLHDPMIIGFDDSREVFFLADFHRNPDEATRYGVFEVTYRELEDAVCKLPAHLNRMGCIELWRYKPDVSWEFDLETAIQSLTDYLQSTYTPHREPTWLTTTVLEYGMKTYDHLLHVLEESKSDREMGDFRFFHVLSDHKQLMLLRLQYMNEAGLISQAAFDAYQELLQETSVIRNLLLKFGLSRRMSLLDRIILLLRSLAEGEQRILSTILCELKDRKDSLRIQTLPIQAG</sequence>
<dbReference type="Proteomes" id="UP001649230">
    <property type="component" value="Chromosome"/>
</dbReference>
<proteinExistence type="predicted"/>
<dbReference type="RefSeq" id="WP_235118067.1">
    <property type="nucleotide sequence ID" value="NZ_CP090978.1"/>
</dbReference>
<evidence type="ECO:0000313" key="1">
    <source>
        <dbReference type="EMBL" id="UJF31722.1"/>
    </source>
</evidence>
<evidence type="ECO:0000313" key="2">
    <source>
        <dbReference type="Proteomes" id="UP001649230"/>
    </source>
</evidence>
<gene>
    <name evidence="1" type="ORF">L0M14_18300</name>
</gene>
<evidence type="ECO:0008006" key="3">
    <source>
        <dbReference type="Google" id="ProtNLM"/>
    </source>
</evidence>
<accession>A0ABY3SFM2</accession>
<name>A0ABY3SFM2_9BACL</name>
<keyword evidence="2" id="KW-1185">Reference proteome</keyword>
<dbReference type="EMBL" id="CP090978">
    <property type="protein sequence ID" value="UJF31722.1"/>
    <property type="molecule type" value="Genomic_DNA"/>
</dbReference>
<organism evidence="1 2">
    <name type="scientific">Paenibacillus hexagrammi</name>
    <dbReference type="NCBI Taxonomy" id="2908839"/>
    <lineage>
        <taxon>Bacteria</taxon>
        <taxon>Bacillati</taxon>
        <taxon>Bacillota</taxon>
        <taxon>Bacilli</taxon>
        <taxon>Bacillales</taxon>
        <taxon>Paenibacillaceae</taxon>
        <taxon>Paenibacillus</taxon>
    </lineage>
</organism>
<reference evidence="1 2" key="1">
    <citation type="journal article" date="2024" name="Int. J. Syst. Evol. Microbiol.">
        <title>Paenibacillus hexagrammi sp. nov., a novel bacterium isolated from the gut content of Hexagrammos agrammus.</title>
        <authorList>
            <person name="Jung H.K."/>
            <person name="Kim D.G."/>
            <person name="Zin H."/>
            <person name="Park J."/>
            <person name="Jung H."/>
            <person name="Kim Y.O."/>
            <person name="Kong H.J."/>
            <person name="Kim J.W."/>
            <person name="Kim Y.S."/>
        </authorList>
    </citation>
    <scope>NUCLEOTIDE SEQUENCE [LARGE SCALE GENOMIC DNA]</scope>
    <source>
        <strain evidence="1 2">YPD9-1</strain>
    </source>
</reference>
<protein>
    <recommendedName>
        <fullName evidence="3">Petrobactin biosynthesis protein AsbE</fullName>
    </recommendedName>
</protein>